<reference evidence="1 2" key="1">
    <citation type="submission" date="2016-12" db="EMBL/GenBank/DDBJ databases">
        <title>Genome sequencing of Methylocaldum marinum.</title>
        <authorList>
            <person name="Takeuchi M."/>
            <person name="Kamagata Y."/>
            <person name="Hiraoka S."/>
            <person name="Oshima K."/>
            <person name="Hattori M."/>
            <person name="Iwasaki W."/>
        </authorList>
    </citation>
    <scope>NUCLEOTIDE SEQUENCE [LARGE SCALE GENOMIC DNA]</scope>
    <source>
        <strain evidence="1 2">S8</strain>
    </source>
</reference>
<dbReference type="AlphaFoldDB" id="A0A286P3H5"/>
<dbReference type="PROSITE" id="PS51257">
    <property type="entry name" value="PROKAR_LIPOPROTEIN"/>
    <property type="match status" value="1"/>
</dbReference>
<sequence length="130" mass="15321">MFRSLILSIAILIYSCSNSNNQNTLVLSYSDFGPQVIASEIIGMEWWQWQSHGESRPTKYDIKVVIYNKIDIANVKKLYPVLEKQNQDYRYLEKYTALKYLDEKIKENTIEKVTNTLIKTRDKIKSTFNE</sequence>
<dbReference type="KEGG" id="mmai:sS8_0229"/>
<evidence type="ECO:0008006" key="3">
    <source>
        <dbReference type="Google" id="ProtNLM"/>
    </source>
</evidence>
<name>A0A286P3H5_9GAMM</name>
<keyword evidence="2" id="KW-1185">Reference proteome</keyword>
<dbReference type="RefSeq" id="WP_145986364.1">
    <property type="nucleotide sequence ID" value="NZ_AP017928.1"/>
</dbReference>
<accession>A0A286P3H5</accession>
<gene>
    <name evidence="1" type="ORF">sS8_0229</name>
</gene>
<dbReference type="OrthoDB" id="6384618at2"/>
<evidence type="ECO:0000313" key="2">
    <source>
        <dbReference type="Proteomes" id="UP000266313"/>
    </source>
</evidence>
<dbReference type="EMBL" id="AP017928">
    <property type="protein sequence ID" value="BBA32197.1"/>
    <property type="molecule type" value="Genomic_DNA"/>
</dbReference>
<protein>
    <recommendedName>
        <fullName evidence="3">Lipoprotein</fullName>
    </recommendedName>
</protein>
<evidence type="ECO:0000313" key="1">
    <source>
        <dbReference type="EMBL" id="BBA32197.1"/>
    </source>
</evidence>
<dbReference type="Proteomes" id="UP000266313">
    <property type="component" value="Chromosome"/>
</dbReference>
<proteinExistence type="predicted"/>
<organism evidence="1 2">
    <name type="scientific">Methylocaldum marinum</name>
    <dbReference type="NCBI Taxonomy" id="1432792"/>
    <lineage>
        <taxon>Bacteria</taxon>
        <taxon>Pseudomonadati</taxon>
        <taxon>Pseudomonadota</taxon>
        <taxon>Gammaproteobacteria</taxon>
        <taxon>Methylococcales</taxon>
        <taxon>Methylococcaceae</taxon>
        <taxon>Methylocaldum</taxon>
    </lineage>
</organism>